<evidence type="ECO:0000256" key="5">
    <source>
        <dbReference type="ARBA" id="ARBA00023159"/>
    </source>
</evidence>
<dbReference type="Gene3D" id="1.10.10.10">
    <property type="entry name" value="Winged helix-like DNA-binding domain superfamily/Winged helix DNA-binding domain"/>
    <property type="match status" value="1"/>
</dbReference>
<feature type="domain" description="Transcriptional regulator SarA/SarZ/Rot-like helix-turn-helix" evidence="7">
    <location>
        <begin position="25"/>
        <end position="108"/>
    </location>
</feature>
<evidence type="ECO:0000256" key="4">
    <source>
        <dbReference type="ARBA" id="ARBA00023125"/>
    </source>
</evidence>
<keyword evidence="3" id="KW-0843">Virulence</keyword>
<gene>
    <name evidence="8" type="ORF">BUZ57_01665</name>
</gene>
<dbReference type="KEGG" id="shu:SHYC_05825"/>
<evidence type="ECO:0000256" key="6">
    <source>
        <dbReference type="ARBA" id="ARBA00023163"/>
    </source>
</evidence>
<reference evidence="8 9" key="1">
    <citation type="journal article" date="2016" name="Front. Microbiol.">
        <title>Comprehensive Phylogenetic Analysis of Bovine Non-aureus Staphylococci Species Based on Whole-Genome Sequencing.</title>
        <authorList>
            <person name="Naushad S."/>
            <person name="Barkema H.W."/>
            <person name="Luby C."/>
            <person name="Condas L.A."/>
            <person name="Nobrega D.B."/>
            <person name="Carson D.A."/>
            <person name="De Buck J."/>
        </authorList>
    </citation>
    <scope>NUCLEOTIDE SEQUENCE [LARGE SCALE GENOMIC DNA]</scope>
    <source>
        <strain evidence="8 9">SNUC 5959</strain>
    </source>
</reference>
<dbReference type="PANTHER" id="PTHR33164:SF56">
    <property type="entry name" value="HTH-TYPE TRANSCRIPTIONAL REGULATOR MHQR"/>
    <property type="match status" value="1"/>
</dbReference>
<sequence length="136" mass="16121">MGKKSKYDVSDIVLLDNLQKQVEEIFDEIDKQFNLSKEEFLILLTLWDKGSMTLKDMDNYVKVKAYKRTRTFNNLVEKKWIVKERPSDDERTVIIHFNENKSQDKQELIDFTCTAIENRQDNLKNQLNSIINGCEI</sequence>
<dbReference type="GO" id="GO:0003677">
    <property type="term" value="F:DNA binding"/>
    <property type="evidence" value="ECO:0007669"/>
    <property type="project" value="UniProtKB-KW"/>
</dbReference>
<dbReference type="InterPro" id="IPR010166">
    <property type="entry name" value="SarA/Rot_dom"/>
</dbReference>
<evidence type="ECO:0000256" key="1">
    <source>
        <dbReference type="ARBA" id="ARBA00022491"/>
    </source>
</evidence>
<dbReference type="Pfam" id="PF22381">
    <property type="entry name" value="Staph_reg_Sar_Rot"/>
    <property type="match status" value="1"/>
</dbReference>
<dbReference type="InterPro" id="IPR039422">
    <property type="entry name" value="MarR/SlyA-like"/>
</dbReference>
<evidence type="ECO:0000313" key="9">
    <source>
        <dbReference type="Proteomes" id="UP000285625"/>
    </source>
</evidence>
<keyword evidence="5" id="KW-0010">Activator</keyword>
<organism evidence="8 9">
    <name type="scientific">Staphylococcus hyicus</name>
    <dbReference type="NCBI Taxonomy" id="1284"/>
    <lineage>
        <taxon>Bacteria</taxon>
        <taxon>Bacillati</taxon>
        <taxon>Bacillota</taxon>
        <taxon>Bacilli</taxon>
        <taxon>Bacillales</taxon>
        <taxon>Staphylococcaceae</taxon>
        <taxon>Staphylococcus</taxon>
    </lineage>
</organism>
<evidence type="ECO:0000256" key="2">
    <source>
        <dbReference type="ARBA" id="ARBA00023015"/>
    </source>
</evidence>
<dbReference type="GO" id="GO:0006950">
    <property type="term" value="P:response to stress"/>
    <property type="evidence" value="ECO:0007669"/>
    <property type="project" value="TreeGrafter"/>
</dbReference>
<keyword evidence="4" id="KW-0238">DNA-binding</keyword>
<dbReference type="GO" id="GO:0003700">
    <property type="term" value="F:DNA-binding transcription factor activity"/>
    <property type="evidence" value="ECO:0007669"/>
    <property type="project" value="InterPro"/>
</dbReference>
<evidence type="ECO:0000259" key="7">
    <source>
        <dbReference type="Pfam" id="PF22381"/>
    </source>
</evidence>
<dbReference type="InterPro" id="IPR055166">
    <property type="entry name" value="Transc_reg_Sar_Rot_HTH"/>
</dbReference>
<dbReference type="InterPro" id="IPR036388">
    <property type="entry name" value="WH-like_DNA-bd_sf"/>
</dbReference>
<dbReference type="AlphaFoldDB" id="A0A0A8HPA6"/>
<name>A0A0A8HPA6_STAHY</name>
<accession>A0A0A8HPA6</accession>
<dbReference type="GeneID" id="41072959"/>
<dbReference type="HOGENOM" id="CLU_132118_0_0_9"/>
<keyword evidence="2" id="KW-0805">Transcription regulation</keyword>
<dbReference type="STRING" id="1284.SHYC_05825"/>
<dbReference type="RefSeq" id="WP_039645194.1">
    <property type="nucleotide sequence ID" value="NZ_CP008747.1"/>
</dbReference>
<proteinExistence type="predicted"/>
<comment type="caution">
    <text evidence="8">The sequence shown here is derived from an EMBL/GenBank/DDBJ whole genome shotgun (WGS) entry which is preliminary data.</text>
</comment>
<dbReference type="Proteomes" id="UP000285625">
    <property type="component" value="Unassembled WGS sequence"/>
</dbReference>
<evidence type="ECO:0000256" key="3">
    <source>
        <dbReference type="ARBA" id="ARBA00023026"/>
    </source>
</evidence>
<keyword evidence="1" id="KW-0678">Repressor</keyword>
<evidence type="ECO:0000313" key="8">
    <source>
        <dbReference type="EMBL" id="RIO47502.1"/>
    </source>
</evidence>
<dbReference type="EMBL" id="QXVO01000003">
    <property type="protein sequence ID" value="RIO47502.1"/>
    <property type="molecule type" value="Genomic_DNA"/>
</dbReference>
<protein>
    <submittedName>
        <fullName evidence="8">Transcriptional regulator</fullName>
    </submittedName>
</protein>
<dbReference type="NCBIfam" id="TIGR01889">
    <property type="entry name" value="Staph_reg_Sar"/>
    <property type="match status" value="1"/>
</dbReference>
<keyword evidence="6" id="KW-0804">Transcription</keyword>
<dbReference type="PANTHER" id="PTHR33164">
    <property type="entry name" value="TRANSCRIPTIONAL REGULATOR, MARR FAMILY"/>
    <property type="match status" value="1"/>
</dbReference>
<dbReference type="SUPFAM" id="SSF46785">
    <property type="entry name" value="Winged helix' DNA-binding domain"/>
    <property type="match status" value="1"/>
</dbReference>
<dbReference type="InterPro" id="IPR036390">
    <property type="entry name" value="WH_DNA-bd_sf"/>
</dbReference>